<keyword evidence="2" id="KW-0805">Transcription regulation</keyword>
<dbReference type="RefSeq" id="WP_263740452.1">
    <property type="nucleotide sequence ID" value="NZ_JAOWKZ010000003.1"/>
</dbReference>
<dbReference type="InterPro" id="IPR005119">
    <property type="entry name" value="LysR_subst-bd"/>
</dbReference>
<dbReference type="InterPro" id="IPR000847">
    <property type="entry name" value="LysR_HTH_N"/>
</dbReference>
<name>A0ABT2ZQD0_9RHOB</name>
<dbReference type="Proteomes" id="UP001652564">
    <property type="component" value="Unassembled WGS sequence"/>
</dbReference>
<dbReference type="SUPFAM" id="SSF53850">
    <property type="entry name" value="Periplasmic binding protein-like II"/>
    <property type="match status" value="1"/>
</dbReference>
<evidence type="ECO:0000313" key="7">
    <source>
        <dbReference type="Proteomes" id="UP001652564"/>
    </source>
</evidence>
<keyword evidence="7" id="KW-1185">Reference proteome</keyword>
<reference evidence="6 7" key="1">
    <citation type="submission" date="2022-10" db="EMBL/GenBank/DDBJ databases">
        <title>Defluviimonas sp. nov., isolated from ocean surface sediments.</title>
        <authorList>
            <person name="He W."/>
            <person name="Wang L."/>
            <person name="Zhang D.-F."/>
        </authorList>
    </citation>
    <scope>NUCLEOTIDE SEQUENCE [LARGE SCALE GENOMIC DNA]</scope>
    <source>
        <strain evidence="6 7">WL0050</strain>
    </source>
</reference>
<keyword evidence="4" id="KW-0804">Transcription</keyword>
<evidence type="ECO:0000259" key="5">
    <source>
        <dbReference type="PROSITE" id="PS50931"/>
    </source>
</evidence>
<comment type="similarity">
    <text evidence="1">Belongs to the LysR transcriptional regulatory family.</text>
</comment>
<feature type="domain" description="HTH lysR-type" evidence="5">
    <location>
        <begin position="9"/>
        <end position="66"/>
    </location>
</feature>
<evidence type="ECO:0000256" key="4">
    <source>
        <dbReference type="ARBA" id="ARBA00023163"/>
    </source>
</evidence>
<proteinExistence type="inferred from homology"/>
<accession>A0ABT2ZQD0</accession>
<dbReference type="Gene3D" id="1.10.10.10">
    <property type="entry name" value="Winged helix-like DNA-binding domain superfamily/Winged helix DNA-binding domain"/>
    <property type="match status" value="1"/>
</dbReference>
<evidence type="ECO:0000256" key="2">
    <source>
        <dbReference type="ARBA" id="ARBA00023015"/>
    </source>
</evidence>
<dbReference type="InterPro" id="IPR036390">
    <property type="entry name" value="WH_DNA-bd_sf"/>
</dbReference>
<dbReference type="PANTHER" id="PTHR30126">
    <property type="entry name" value="HTH-TYPE TRANSCRIPTIONAL REGULATOR"/>
    <property type="match status" value="1"/>
</dbReference>
<protein>
    <submittedName>
        <fullName evidence="6">LysR family transcriptional regulator</fullName>
    </submittedName>
</protein>
<dbReference type="InterPro" id="IPR036388">
    <property type="entry name" value="WH-like_DNA-bd_sf"/>
</dbReference>
<keyword evidence="3" id="KW-0238">DNA-binding</keyword>
<dbReference type="Gene3D" id="3.40.190.10">
    <property type="entry name" value="Periplasmic binding protein-like II"/>
    <property type="match status" value="2"/>
</dbReference>
<dbReference type="PROSITE" id="PS50931">
    <property type="entry name" value="HTH_LYSR"/>
    <property type="match status" value="1"/>
</dbReference>
<dbReference type="SUPFAM" id="SSF46785">
    <property type="entry name" value="Winged helix' DNA-binding domain"/>
    <property type="match status" value="1"/>
</dbReference>
<evidence type="ECO:0000256" key="1">
    <source>
        <dbReference type="ARBA" id="ARBA00009437"/>
    </source>
</evidence>
<dbReference type="Pfam" id="PF00126">
    <property type="entry name" value="HTH_1"/>
    <property type="match status" value="1"/>
</dbReference>
<dbReference type="PANTHER" id="PTHR30126:SF91">
    <property type="entry name" value="LYSR FAMILY TRANSCRIPTIONAL REGULATOR"/>
    <property type="match status" value="1"/>
</dbReference>
<evidence type="ECO:0000256" key="3">
    <source>
        <dbReference type="ARBA" id="ARBA00023125"/>
    </source>
</evidence>
<organism evidence="6 7">
    <name type="scientific">Albidovulum litorale</name>
    <dbReference type="NCBI Taxonomy" id="2984134"/>
    <lineage>
        <taxon>Bacteria</taxon>
        <taxon>Pseudomonadati</taxon>
        <taxon>Pseudomonadota</taxon>
        <taxon>Alphaproteobacteria</taxon>
        <taxon>Rhodobacterales</taxon>
        <taxon>Paracoccaceae</taxon>
        <taxon>Albidovulum</taxon>
    </lineage>
</organism>
<evidence type="ECO:0000313" key="6">
    <source>
        <dbReference type="EMBL" id="MCV2873247.1"/>
    </source>
</evidence>
<gene>
    <name evidence="6" type="ORF">OEZ71_13175</name>
</gene>
<dbReference type="Pfam" id="PF03466">
    <property type="entry name" value="LysR_substrate"/>
    <property type="match status" value="1"/>
</dbReference>
<dbReference type="CDD" id="cd05466">
    <property type="entry name" value="PBP2_LTTR_substrate"/>
    <property type="match status" value="1"/>
</dbReference>
<dbReference type="EMBL" id="JAOWKZ010000003">
    <property type="protein sequence ID" value="MCV2873247.1"/>
    <property type="molecule type" value="Genomic_DNA"/>
</dbReference>
<sequence length="324" mass="35880">MELAENRSITLRGLEVFDELARTGSLHDTARRLGLSPPAASQQLKNLETALGEPLVDRNRRPLELTEAGRGYLLHVRQALQHLRQGAAEVSLKDLGRLRTLRIGYIDDFNGEVIPSLAVSLARLLPYCDMSIMTASSHIIIEDLLARENEIGIAARPPELPAGLVEWPILRDPFVIIIPRGYLPSAPQDIAELGELPLVRYDQRQLVGRQISAHLRRRRLEPPSRIEIDSNQAMFGIVASGAGWAITTPLGVLQARRFLGQVDIHPLPFAGFSRTISLYHRTDWNDEISGVLCTKLRSIIKTAVIEPGVAAMPWLSGSLTILTE</sequence>
<comment type="caution">
    <text evidence="6">The sequence shown here is derived from an EMBL/GenBank/DDBJ whole genome shotgun (WGS) entry which is preliminary data.</text>
</comment>